<feature type="transmembrane region" description="Helical" evidence="1">
    <location>
        <begin position="20"/>
        <end position="40"/>
    </location>
</feature>
<evidence type="ECO:0000313" key="3">
    <source>
        <dbReference type="Proteomes" id="UP000053989"/>
    </source>
</evidence>
<dbReference type="EMBL" id="KN822017">
    <property type="protein sequence ID" value="KIM66398.1"/>
    <property type="molecule type" value="Genomic_DNA"/>
</dbReference>
<keyword evidence="1" id="KW-1133">Transmembrane helix</keyword>
<gene>
    <name evidence="2" type="ORF">SCLCIDRAFT_319340</name>
</gene>
<evidence type="ECO:0000313" key="2">
    <source>
        <dbReference type="EMBL" id="KIM66398.1"/>
    </source>
</evidence>
<evidence type="ECO:0000256" key="1">
    <source>
        <dbReference type="SAM" id="Phobius"/>
    </source>
</evidence>
<reference evidence="2 3" key="1">
    <citation type="submission" date="2014-04" db="EMBL/GenBank/DDBJ databases">
        <authorList>
            <consortium name="DOE Joint Genome Institute"/>
            <person name="Kuo A."/>
            <person name="Kohler A."/>
            <person name="Nagy L.G."/>
            <person name="Floudas D."/>
            <person name="Copeland A."/>
            <person name="Barry K.W."/>
            <person name="Cichocki N."/>
            <person name="Veneault-Fourrey C."/>
            <person name="LaButti K."/>
            <person name="Lindquist E.A."/>
            <person name="Lipzen A."/>
            <person name="Lundell T."/>
            <person name="Morin E."/>
            <person name="Murat C."/>
            <person name="Sun H."/>
            <person name="Tunlid A."/>
            <person name="Henrissat B."/>
            <person name="Grigoriev I.V."/>
            <person name="Hibbett D.S."/>
            <person name="Martin F."/>
            <person name="Nordberg H.P."/>
            <person name="Cantor M.N."/>
            <person name="Hua S.X."/>
        </authorList>
    </citation>
    <scope>NUCLEOTIDE SEQUENCE [LARGE SCALE GENOMIC DNA]</scope>
    <source>
        <strain evidence="2 3">Foug A</strain>
    </source>
</reference>
<proteinExistence type="predicted"/>
<sequence>MGSLVVGTYLPRSPTAFRTLAARACIDTIGLVITINLVLFRRKAIPYTSSTIARTKSSPLLGAPMRTRATYKENA</sequence>
<keyword evidence="3" id="KW-1185">Reference proteome</keyword>
<name>A0A0C2ZY80_9AGAM</name>
<organism evidence="2 3">
    <name type="scientific">Scleroderma citrinum Foug A</name>
    <dbReference type="NCBI Taxonomy" id="1036808"/>
    <lineage>
        <taxon>Eukaryota</taxon>
        <taxon>Fungi</taxon>
        <taxon>Dikarya</taxon>
        <taxon>Basidiomycota</taxon>
        <taxon>Agaricomycotina</taxon>
        <taxon>Agaricomycetes</taxon>
        <taxon>Agaricomycetidae</taxon>
        <taxon>Boletales</taxon>
        <taxon>Sclerodermatineae</taxon>
        <taxon>Sclerodermataceae</taxon>
        <taxon>Scleroderma</taxon>
    </lineage>
</organism>
<reference evidence="3" key="2">
    <citation type="submission" date="2015-01" db="EMBL/GenBank/DDBJ databases">
        <title>Evolutionary Origins and Diversification of the Mycorrhizal Mutualists.</title>
        <authorList>
            <consortium name="DOE Joint Genome Institute"/>
            <consortium name="Mycorrhizal Genomics Consortium"/>
            <person name="Kohler A."/>
            <person name="Kuo A."/>
            <person name="Nagy L.G."/>
            <person name="Floudas D."/>
            <person name="Copeland A."/>
            <person name="Barry K.W."/>
            <person name="Cichocki N."/>
            <person name="Veneault-Fourrey C."/>
            <person name="LaButti K."/>
            <person name="Lindquist E.A."/>
            <person name="Lipzen A."/>
            <person name="Lundell T."/>
            <person name="Morin E."/>
            <person name="Murat C."/>
            <person name="Riley R."/>
            <person name="Ohm R."/>
            <person name="Sun H."/>
            <person name="Tunlid A."/>
            <person name="Henrissat B."/>
            <person name="Grigoriev I.V."/>
            <person name="Hibbett D.S."/>
            <person name="Martin F."/>
        </authorList>
    </citation>
    <scope>NUCLEOTIDE SEQUENCE [LARGE SCALE GENOMIC DNA]</scope>
    <source>
        <strain evidence="3">Foug A</strain>
    </source>
</reference>
<keyword evidence="1" id="KW-0472">Membrane</keyword>
<protein>
    <submittedName>
        <fullName evidence="2">Uncharacterized protein</fullName>
    </submittedName>
</protein>
<dbReference type="InParanoid" id="A0A0C2ZY80"/>
<dbReference type="Proteomes" id="UP000053989">
    <property type="component" value="Unassembled WGS sequence"/>
</dbReference>
<accession>A0A0C2ZY80</accession>
<keyword evidence="1" id="KW-0812">Transmembrane</keyword>
<dbReference type="HOGENOM" id="CLU_2672537_0_0_1"/>
<dbReference type="AlphaFoldDB" id="A0A0C2ZY80"/>